<keyword evidence="3" id="KW-0808">Transferase</keyword>
<feature type="transmembrane region" description="Helical" evidence="11">
    <location>
        <begin position="878"/>
        <end position="898"/>
    </location>
</feature>
<dbReference type="SUPFAM" id="SSF53067">
    <property type="entry name" value="Actin-like ATPase domain"/>
    <property type="match status" value="2"/>
</dbReference>
<dbReference type="CDD" id="cd24000">
    <property type="entry name" value="ASKHA_NBD_HK"/>
    <property type="match status" value="1"/>
</dbReference>
<evidence type="ECO:0000256" key="2">
    <source>
        <dbReference type="ARBA" id="ARBA00009225"/>
    </source>
</evidence>
<dbReference type="Gene3D" id="1.20.1250.20">
    <property type="entry name" value="MFS general substrate transporter like domains"/>
    <property type="match status" value="1"/>
</dbReference>
<evidence type="ECO:0000256" key="7">
    <source>
        <dbReference type="ARBA" id="ARBA00022840"/>
    </source>
</evidence>
<dbReference type="Proteomes" id="UP000562929">
    <property type="component" value="Unassembled WGS sequence"/>
</dbReference>
<feature type="transmembrane region" description="Helical" evidence="11">
    <location>
        <begin position="929"/>
        <end position="954"/>
    </location>
</feature>
<feature type="transmembrane region" description="Helical" evidence="11">
    <location>
        <begin position="768"/>
        <end position="787"/>
    </location>
</feature>
<feature type="transmembrane region" description="Helical" evidence="11">
    <location>
        <begin position="975"/>
        <end position="996"/>
    </location>
</feature>
<dbReference type="UniPathway" id="UPA00109">
    <property type="reaction ID" value="UER00180"/>
</dbReference>
<dbReference type="GO" id="GO:0005524">
    <property type="term" value="F:ATP binding"/>
    <property type="evidence" value="ECO:0007669"/>
    <property type="project" value="UniProtKB-KW"/>
</dbReference>
<feature type="transmembrane region" description="Helical" evidence="11">
    <location>
        <begin position="1037"/>
        <end position="1061"/>
    </location>
</feature>
<keyword evidence="14" id="KW-1185">Reference proteome</keyword>
<keyword evidence="9 11" id="KW-0472">Membrane</keyword>
<dbReference type="GO" id="GO:0015174">
    <property type="term" value="F:basic amino acid transmembrane transporter activity"/>
    <property type="evidence" value="ECO:0007669"/>
    <property type="project" value="TreeGrafter"/>
</dbReference>
<dbReference type="InterPro" id="IPR001312">
    <property type="entry name" value="Hexokinase"/>
</dbReference>
<dbReference type="Gene3D" id="3.30.420.40">
    <property type="match status" value="1"/>
</dbReference>
<reference evidence="13 14" key="1">
    <citation type="journal article" date="2020" name="G3 (Bethesda)">
        <title>Genetic Underpinnings of Host Manipulation by Ophiocordyceps as Revealed by Comparative Transcriptomics.</title>
        <authorList>
            <person name="Will I."/>
            <person name="Das B."/>
            <person name="Trinh T."/>
            <person name="Brachmann A."/>
            <person name="Ohm R.A."/>
            <person name="de Bekker C."/>
        </authorList>
    </citation>
    <scope>NUCLEOTIDE SEQUENCE [LARGE SCALE GENOMIC DNA]</scope>
    <source>
        <strain evidence="13 14">EC05</strain>
    </source>
</reference>
<organism evidence="13 14">
    <name type="scientific">Ophiocordyceps camponoti-floridani</name>
    <dbReference type="NCBI Taxonomy" id="2030778"/>
    <lineage>
        <taxon>Eukaryota</taxon>
        <taxon>Fungi</taxon>
        <taxon>Dikarya</taxon>
        <taxon>Ascomycota</taxon>
        <taxon>Pezizomycotina</taxon>
        <taxon>Sordariomycetes</taxon>
        <taxon>Hypocreomycetidae</taxon>
        <taxon>Hypocreales</taxon>
        <taxon>Ophiocordycipitaceae</taxon>
        <taxon>Ophiocordyceps</taxon>
    </lineage>
</organism>
<dbReference type="GO" id="GO:0004396">
    <property type="term" value="F:hexokinase activity"/>
    <property type="evidence" value="ECO:0007669"/>
    <property type="project" value="InterPro"/>
</dbReference>
<dbReference type="Pfam" id="PF03727">
    <property type="entry name" value="Hexokinase_2"/>
    <property type="match status" value="1"/>
</dbReference>
<dbReference type="CDD" id="cd17502">
    <property type="entry name" value="MFS_Azr1_MDR_like"/>
    <property type="match status" value="1"/>
</dbReference>
<feature type="region of interest" description="Disordered" evidence="10">
    <location>
        <begin position="1"/>
        <end position="26"/>
    </location>
</feature>
<evidence type="ECO:0000256" key="3">
    <source>
        <dbReference type="ARBA" id="ARBA00022679"/>
    </source>
</evidence>
<protein>
    <submittedName>
        <fullName evidence="13">Multidrug resistance protein fnx1</fullName>
    </submittedName>
</protein>
<dbReference type="GO" id="GO:0001678">
    <property type="term" value="P:intracellular glucose homeostasis"/>
    <property type="evidence" value="ECO:0007669"/>
    <property type="project" value="InterPro"/>
</dbReference>
<evidence type="ECO:0000256" key="8">
    <source>
        <dbReference type="ARBA" id="ARBA00022989"/>
    </source>
</evidence>
<evidence type="ECO:0000256" key="9">
    <source>
        <dbReference type="ARBA" id="ARBA00023136"/>
    </source>
</evidence>
<comment type="caution">
    <text evidence="13">The sequence shown here is derived from an EMBL/GenBank/DDBJ whole genome shotgun (WGS) entry which is preliminary data.</text>
</comment>
<evidence type="ECO:0000313" key="13">
    <source>
        <dbReference type="EMBL" id="KAF4587439.1"/>
    </source>
</evidence>
<evidence type="ECO:0000256" key="4">
    <source>
        <dbReference type="ARBA" id="ARBA00022692"/>
    </source>
</evidence>
<keyword evidence="6" id="KW-0418">Kinase</keyword>
<evidence type="ECO:0000313" key="14">
    <source>
        <dbReference type="Proteomes" id="UP000562929"/>
    </source>
</evidence>
<dbReference type="InterPro" id="IPR005829">
    <property type="entry name" value="Sugar_transporter_CS"/>
</dbReference>
<dbReference type="GO" id="GO:0005536">
    <property type="term" value="F:D-glucose binding"/>
    <property type="evidence" value="ECO:0007669"/>
    <property type="project" value="InterPro"/>
</dbReference>
<evidence type="ECO:0000259" key="12">
    <source>
        <dbReference type="PROSITE" id="PS50850"/>
    </source>
</evidence>
<feature type="compositionally biased region" description="Basic residues" evidence="10">
    <location>
        <begin position="16"/>
        <end position="26"/>
    </location>
</feature>
<dbReference type="InterPro" id="IPR022672">
    <property type="entry name" value="Hexokinase_N"/>
</dbReference>
<feature type="region of interest" description="Disordered" evidence="10">
    <location>
        <begin position="526"/>
        <end position="555"/>
    </location>
</feature>
<dbReference type="InterPro" id="IPR020846">
    <property type="entry name" value="MFS_dom"/>
</dbReference>
<dbReference type="PROSITE" id="PS50850">
    <property type="entry name" value="MFS"/>
    <property type="match status" value="1"/>
</dbReference>
<dbReference type="Gene3D" id="3.40.367.20">
    <property type="match status" value="1"/>
</dbReference>
<keyword evidence="8 11" id="KW-1133">Transmembrane helix</keyword>
<feature type="transmembrane region" description="Helical" evidence="11">
    <location>
        <begin position="609"/>
        <end position="627"/>
    </location>
</feature>
<proteinExistence type="inferred from homology"/>
<keyword evidence="7" id="KW-0067">ATP-binding</keyword>
<evidence type="ECO:0000256" key="5">
    <source>
        <dbReference type="ARBA" id="ARBA00022741"/>
    </source>
</evidence>
<feature type="compositionally biased region" description="Low complexity" evidence="10">
    <location>
        <begin position="1"/>
        <end position="11"/>
    </location>
</feature>
<feature type="transmembrane region" description="Helical" evidence="11">
    <location>
        <begin position="672"/>
        <end position="691"/>
    </location>
</feature>
<gene>
    <name evidence="13" type="ORF">GQ602_004132</name>
</gene>
<dbReference type="GO" id="GO:0000329">
    <property type="term" value="C:fungal-type vacuole membrane"/>
    <property type="evidence" value="ECO:0007669"/>
    <property type="project" value="TreeGrafter"/>
</dbReference>
<dbReference type="PANTHER" id="PTHR23501">
    <property type="entry name" value="MAJOR FACILITATOR SUPERFAMILY"/>
    <property type="match status" value="1"/>
</dbReference>
<evidence type="ECO:0000256" key="1">
    <source>
        <dbReference type="ARBA" id="ARBA00004141"/>
    </source>
</evidence>
<dbReference type="InterPro" id="IPR011701">
    <property type="entry name" value="MFS"/>
</dbReference>
<dbReference type="InterPro" id="IPR022673">
    <property type="entry name" value="Hexokinase_C"/>
</dbReference>
<dbReference type="InterPro" id="IPR043129">
    <property type="entry name" value="ATPase_NBD"/>
</dbReference>
<evidence type="ECO:0000256" key="6">
    <source>
        <dbReference type="ARBA" id="ARBA00022777"/>
    </source>
</evidence>
<dbReference type="PANTHER" id="PTHR23501:SF67">
    <property type="entry name" value="MFS MULTIDRUG EFFLUX TRANSPORTER (EUROFUNG)"/>
    <property type="match status" value="1"/>
</dbReference>
<dbReference type="OrthoDB" id="419537at2759"/>
<dbReference type="InterPro" id="IPR036259">
    <property type="entry name" value="MFS_trans_sf"/>
</dbReference>
<dbReference type="PROSITE" id="PS00216">
    <property type="entry name" value="SUGAR_TRANSPORT_1"/>
    <property type="match status" value="1"/>
</dbReference>
<feature type="transmembrane region" description="Helical" evidence="11">
    <location>
        <begin position="793"/>
        <end position="818"/>
    </location>
</feature>
<keyword evidence="4 11" id="KW-0812">Transmembrane</keyword>
<sequence length="1070" mass="114224">MASSSSSSSSSPEKERRRRRRRRRRTGGVDEFLRPLRVDAQVRLDLCRRFVANFSHLAAASPDQFLPTPISESILRPVTDHGHGRHLAIDIGGSNLRVGFVHLLASVKGSHVNGSSTNGQANPPSRVRRLLERCWPIAEHLKNDNADGLFRWIGGCIADVVDAGCREFGLCRKTALPLGVSFSFPTEQHSLSEAIITSMGKGFAVPPDVELGARLCQGYEKYRAAADLPPVVVAAIANDSVSTLVSYIFNHGAVPHRRPAMGLILGTGTNATVPLRLTRLHPAKRRREVSVLPGESVDDAKIAVNTEWSIRGTEPPLRQLGLITAWDEAVSRQNEVPGFQPLEYMTAGRYLGELARIVLVAYMTEALGLARETLPAGLLKPHCLTSTFLSRFRPPEPLVARLVAAFPGFAWTEDLAEALSRIAKAIELRAASIMSAAMVALLTVAEELPPEGSSEEGWMPGVREVGVGYTGGCIVNFQDYLDDCQMLVDELAENGVDPARFAIFSRSLPTVSPVLEPELVPAAAAAAASPSPSPSPSPAAEAADEETALLPPSPNESIEPLFLGDTSPTRFWFIFSQVLAAQFLCCFDGTIMASSHPVITSYFGAANSASWLSTAFLLTSTAFQPLLGRLSDALGRRPLFLASLAVFSLATAWCALAGSMGAFVAARAACGLGAGGVLTIGSIVTSDLVPIERRGAYQSYMNVIYGIGSALGAALGGAMAENLGWRWEFGLQVPPTMLCLGISCVAMPGGLGVVAGQGRDAWAALRSLDSLGSVLLTSCVSFLILGLNLGGNVYAWTHPLVITSLSIFTLTLPIFITVESRAPKPIMPLHLLRDPPAPPLIYANFLAAIITNSIFFNIPLYFQAVLLSSATASGLRLVLPSIVASLAGTGVGFAITWTGRLKWPVLWGTLSYLVGCTALFLLRRDLPPAIYLLALVPSAIGQGLQFPGTFMAVLATSTQPEQAVVTSTLILWRSLGLVLGVAASSLVVQNALVVYLRRYVRGPDAEAVVGKVRASVEAVARLPQPYRRQVVASYEAALAWAFACCVLVAALSVLLIVPVRLPRLGVRKKR</sequence>
<dbReference type="EMBL" id="JAACLJ010000004">
    <property type="protein sequence ID" value="KAF4587439.1"/>
    <property type="molecule type" value="Genomic_DNA"/>
</dbReference>
<dbReference type="PRINTS" id="PR00475">
    <property type="entry name" value="HEXOKINASE"/>
</dbReference>
<dbReference type="Pfam" id="PF07690">
    <property type="entry name" value="MFS_1"/>
    <property type="match status" value="1"/>
</dbReference>
<dbReference type="SUPFAM" id="SSF103473">
    <property type="entry name" value="MFS general substrate transporter"/>
    <property type="match status" value="1"/>
</dbReference>
<evidence type="ECO:0000256" key="11">
    <source>
        <dbReference type="SAM" id="Phobius"/>
    </source>
</evidence>
<comment type="subcellular location">
    <subcellularLocation>
        <location evidence="1">Membrane</location>
        <topology evidence="1">Multi-pass membrane protein</topology>
    </subcellularLocation>
</comment>
<feature type="transmembrane region" description="Helical" evidence="11">
    <location>
        <begin position="703"/>
        <end position="720"/>
    </location>
</feature>
<feature type="transmembrane region" description="Helical" evidence="11">
    <location>
        <begin position="905"/>
        <end position="923"/>
    </location>
</feature>
<feature type="transmembrane region" description="Helical" evidence="11">
    <location>
        <begin position="732"/>
        <end position="756"/>
    </location>
</feature>
<keyword evidence="5" id="KW-0547">Nucleotide-binding</keyword>
<dbReference type="AlphaFoldDB" id="A0A8H4VDI5"/>
<feature type="transmembrane region" description="Helical" evidence="11">
    <location>
        <begin position="839"/>
        <end position="858"/>
    </location>
</feature>
<comment type="similarity">
    <text evidence="2">Belongs to the hexokinase family.</text>
</comment>
<evidence type="ECO:0000256" key="10">
    <source>
        <dbReference type="SAM" id="MobiDB-lite"/>
    </source>
</evidence>
<dbReference type="Pfam" id="PF00349">
    <property type="entry name" value="Hexokinase_1"/>
    <property type="match status" value="1"/>
</dbReference>
<feature type="domain" description="Major facilitator superfamily (MFS) profile" evidence="12">
    <location>
        <begin position="574"/>
        <end position="1061"/>
    </location>
</feature>
<dbReference type="PROSITE" id="PS51748">
    <property type="entry name" value="HEXOKINASE_2"/>
    <property type="match status" value="1"/>
</dbReference>
<dbReference type="GO" id="GO:0006096">
    <property type="term" value="P:glycolytic process"/>
    <property type="evidence" value="ECO:0007669"/>
    <property type="project" value="UniProtKB-UniPathway"/>
</dbReference>
<accession>A0A8H4VDI5</accession>
<name>A0A8H4VDI5_9HYPO</name>
<feature type="transmembrane region" description="Helical" evidence="11">
    <location>
        <begin position="639"/>
        <end position="666"/>
    </location>
</feature>